<dbReference type="Pfam" id="PF20150">
    <property type="entry name" value="2EXR"/>
    <property type="match status" value="1"/>
</dbReference>
<feature type="domain" description="2EXR" evidence="1">
    <location>
        <begin position="23"/>
        <end position="100"/>
    </location>
</feature>
<comment type="caution">
    <text evidence="2">The sequence shown here is derived from an EMBL/GenBank/DDBJ whole genome shotgun (WGS) entry which is preliminary data.</text>
</comment>
<dbReference type="AlphaFoldDB" id="A0A8H7TDJ6"/>
<evidence type="ECO:0000313" key="3">
    <source>
        <dbReference type="Proteomes" id="UP000664132"/>
    </source>
</evidence>
<sequence length="195" mass="21912">MASTFSEPQPTAQHSASASLTTFPLFPLLASELRILILTHASSPNLHPIIHQIDTRRSTFISNQAPHPLLHTSRLTRSTYLLTTGAVYAFGTYVSFTHDIFYFPHFARVDNLDKLRAFLKCEETRGIRKLAVKRELFDRAWGEFFGSSSRTTSTALGNGMGEGGGRGGGLEGMEELLIVWRDWRVVREAWREKEG</sequence>
<dbReference type="InterPro" id="IPR045518">
    <property type="entry name" value="2EXR"/>
</dbReference>
<protein>
    <recommendedName>
        <fullName evidence="1">2EXR domain-containing protein</fullName>
    </recommendedName>
</protein>
<evidence type="ECO:0000259" key="1">
    <source>
        <dbReference type="Pfam" id="PF20150"/>
    </source>
</evidence>
<gene>
    <name evidence="2" type="ORF">IFR04_009597</name>
</gene>
<dbReference type="OrthoDB" id="3599430at2759"/>
<feature type="non-terminal residue" evidence="2">
    <location>
        <position position="195"/>
    </location>
</feature>
<name>A0A8H7TDJ6_9HELO</name>
<dbReference type="Proteomes" id="UP000664132">
    <property type="component" value="Unassembled WGS sequence"/>
</dbReference>
<organism evidence="2 3">
    <name type="scientific">Cadophora malorum</name>
    <dbReference type="NCBI Taxonomy" id="108018"/>
    <lineage>
        <taxon>Eukaryota</taxon>
        <taxon>Fungi</taxon>
        <taxon>Dikarya</taxon>
        <taxon>Ascomycota</taxon>
        <taxon>Pezizomycotina</taxon>
        <taxon>Leotiomycetes</taxon>
        <taxon>Helotiales</taxon>
        <taxon>Ploettnerulaceae</taxon>
        <taxon>Cadophora</taxon>
    </lineage>
</organism>
<keyword evidence="3" id="KW-1185">Reference proteome</keyword>
<accession>A0A8H7TDJ6</accession>
<proteinExistence type="predicted"/>
<dbReference type="EMBL" id="JAFJYH010000160">
    <property type="protein sequence ID" value="KAG4417227.1"/>
    <property type="molecule type" value="Genomic_DNA"/>
</dbReference>
<reference evidence="2" key="1">
    <citation type="submission" date="2021-02" db="EMBL/GenBank/DDBJ databases">
        <title>Genome sequence Cadophora malorum strain M34.</title>
        <authorList>
            <person name="Stefanovic E."/>
            <person name="Vu D."/>
            <person name="Scully C."/>
            <person name="Dijksterhuis J."/>
            <person name="Roader J."/>
            <person name="Houbraken J."/>
        </authorList>
    </citation>
    <scope>NUCLEOTIDE SEQUENCE</scope>
    <source>
        <strain evidence="2">M34</strain>
    </source>
</reference>
<evidence type="ECO:0000313" key="2">
    <source>
        <dbReference type="EMBL" id="KAG4417227.1"/>
    </source>
</evidence>